<evidence type="ECO:0000259" key="3">
    <source>
        <dbReference type="SMART" id="SM01190"/>
    </source>
</evidence>
<dbReference type="RefSeq" id="XP_022458061.1">
    <property type="nucleotide sequence ID" value="XM_022604262.1"/>
</dbReference>
<gene>
    <name evidence="4" type="ORF">KUCA_T00002023001</name>
</gene>
<dbReference type="AlphaFoldDB" id="W6MMC7"/>
<keyword evidence="5" id="KW-1185">Reference proteome</keyword>
<dbReference type="SMART" id="SM01190">
    <property type="entry name" value="EMP24_GP25L"/>
    <property type="match status" value="1"/>
</dbReference>
<organism evidence="4 5">
    <name type="scientific">Kuraishia capsulata CBS 1993</name>
    <dbReference type="NCBI Taxonomy" id="1382522"/>
    <lineage>
        <taxon>Eukaryota</taxon>
        <taxon>Fungi</taxon>
        <taxon>Dikarya</taxon>
        <taxon>Ascomycota</taxon>
        <taxon>Saccharomycotina</taxon>
        <taxon>Pichiomycetes</taxon>
        <taxon>Pichiales</taxon>
        <taxon>Pichiaceae</taxon>
        <taxon>Kuraishia</taxon>
    </lineage>
</organism>
<protein>
    <recommendedName>
        <fullName evidence="3">GOLD domain-containing protein</fullName>
    </recommendedName>
</protein>
<dbReference type="InterPro" id="IPR009038">
    <property type="entry name" value="GOLD_dom"/>
</dbReference>
<dbReference type="Pfam" id="PF01105">
    <property type="entry name" value="EMP24_GP25L"/>
    <property type="match status" value="1"/>
</dbReference>
<dbReference type="EMBL" id="HG793126">
    <property type="protein sequence ID" value="CDK26052.1"/>
    <property type="molecule type" value="Genomic_DNA"/>
</dbReference>
<evidence type="ECO:0000313" key="5">
    <source>
        <dbReference type="Proteomes" id="UP000019384"/>
    </source>
</evidence>
<evidence type="ECO:0000256" key="2">
    <source>
        <dbReference type="SAM" id="SignalP"/>
    </source>
</evidence>
<feature type="domain" description="GOLD" evidence="3">
    <location>
        <begin position="77"/>
        <end position="269"/>
    </location>
</feature>
<reference evidence="4" key="2">
    <citation type="submission" date="2014-02" db="EMBL/GenBank/DDBJ databases">
        <title>Complete DNA sequence of /Kuraishia capsulata/ illustrates novel genomic features among budding yeasts (/Saccharomycotina/).</title>
        <authorList>
            <person name="Morales L."/>
            <person name="Noel B."/>
            <person name="Porcel B."/>
            <person name="Marcet-Houben M."/>
            <person name="Hullo M-F."/>
            <person name="Sacerdot C."/>
            <person name="Tekaia F."/>
            <person name="Leh-Louis V."/>
            <person name="Despons L."/>
            <person name="Khanna V."/>
            <person name="Aury J-M."/>
            <person name="Barbe V."/>
            <person name="Couloux A."/>
            <person name="Labadie K."/>
            <person name="Pelletier E."/>
            <person name="Souciet J-L."/>
            <person name="Boekhout T."/>
            <person name="Gabaldon T."/>
            <person name="Wincker P."/>
            <person name="Dujon B."/>
        </authorList>
    </citation>
    <scope>NUCLEOTIDE SEQUENCE</scope>
    <source>
        <strain evidence="4">CBS 1993</strain>
    </source>
</reference>
<reference evidence="4" key="1">
    <citation type="submission" date="2013-12" db="EMBL/GenBank/DDBJ databases">
        <authorList>
            <person name="Genoscope - CEA"/>
        </authorList>
    </citation>
    <scope>NUCLEOTIDE SEQUENCE</scope>
    <source>
        <strain evidence="4">CBS 1993</strain>
    </source>
</reference>
<evidence type="ECO:0000313" key="4">
    <source>
        <dbReference type="EMBL" id="CDK26052.1"/>
    </source>
</evidence>
<keyword evidence="1" id="KW-0812">Transmembrane</keyword>
<name>W6MMC7_9ASCO</name>
<sequence>MRLYGVLTAFVLGASLCQAFQLGLTVPPSSVDSAKLMQEVTEYHNELYKLKKTSKKAVELRAMIKSHVEKYISNNLCVRYILNEFTEDHMNQNTLVVVHVKVVDPTNVNELGNRYQQLNFNLIDDEGNTLRRKNDVKESRVAVTIPENPREDAYFDVCYENQMIDKSWKNKGANKDIIMSVEIGISEIVDNLEKSGTALKPVQKQASDIEQEVTKLVNQFVAQIIPDETASRNFNEDLFSKVIIGGIVASASLVIVGVVQVLWLILYLKQNKMI</sequence>
<accession>W6MMC7</accession>
<feature type="chain" id="PRO_5004880613" description="GOLD domain-containing protein" evidence="2">
    <location>
        <begin position="20"/>
        <end position="274"/>
    </location>
</feature>
<dbReference type="STRING" id="1382522.W6MMC7"/>
<evidence type="ECO:0000256" key="1">
    <source>
        <dbReference type="SAM" id="Phobius"/>
    </source>
</evidence>
<keyword evidence="2" id="KW-0732">Signal</keyword>
<feature type="signal peptide" evidence="2">
    <location>
        <begin position="1"/>
        <end position="19"/>
    </location>
</feature>
<dbReference type="Proteomes" id="UP000019384">
    <property type="component" value="Unassembled WGS sequence"/>
</dbReference>
<keyword evidence="1" id="KW-0472">Membrane</keyword>
<dbReference type="GeneID" id="34519449"/>
<dbReference type="HOGENOM" id="CLU_1015873_0_0_1"/>
<keyword evidence="1" id="KW-1133">Transmembrane helix</keyword>
<dbReference type="OrthoDB" id="3993898at2759"/>
<proteinExistence type="predicted"/>
<feature type="transmembrane region" description="Helical" evidence="1">
    <location>
        <begin position="242"/>
        <end position="268"/>
    </location>
</feature>